<gene>
    <name evidence="11" type="primary">fliR</name>
    <name evidence="11" type="ORF">ACFQXB_05935</name>
</gene>
<feature type="transmembrane region" description="Helical" evidence="10">
    <location>
        <begin position="139"/>
        <end position="162"/>
    </location>
</feature>
<dbReference type="NCBIfam" id="TIGR01400">
    <property type="entry name" value="fliR"/>
    <property type="match status" value="1"/>
</dbReference>
<keyword evidence="12" id="KW-1185">Reference proteome</keyword>
<feature type="transmembrane region" description="Helical" evidence="10">
    <location>
        <begin position="50"/>
        <end position="68"/>
    </location>
</feature>
<evidence type="ECO:0000256" key="7">
    <source>
        <dbReference type="ARBA" id="ARBA00023136"/>
    </source>
</evidence>
<keyword evidence="6 10" id="KW-1133">Transmembrane helix</keyword>
<keyword evidence="11" id="KW-0969">Cilium</keyword>
<sequence length="272" mass="27806">MLFVPGTADALPGLALQGLLDWLLQLFIATLRCGGFLIAAPMFGARQIPVMVRIVLSVALGLLVLQIVPLPSPQILATPAVLPVIATELAIGLTAGLVLTIFFAAASVAGDRIAATSGLGFAAQFDPMGGGQTPVVSQFFALFLVAIFLAQEGHLAALSILIDSYRIIPVGAPANLPALTAAGIAAGGQMLFLAALIMLPVVAALLLINITIGVITRSAPQLNLFSFGFPVTLLATFALLFVNVPHLAHAFADLTGAALAALRDMIGGLADG</sequence>
<accession>A0ABW2UKC2</accession>
<dbReference type="PANTHER" id="PTHR30065">
    <property type="entry name" value="FLAGELLAR BIOSYNTHETIC PROTEIN FLIR"/>
    <property type="match status" value="1"/>
</dbReference>
<comment type="caution">
    <text evidence="11">The sequence shown here is derived from an EMBL/GenBank/DDBJ whole genome shotgun (WGS) entry which is preliminary data.</text>
</comment>
<feature type="transmembrane region" description="Helical" evidence="10">
    <location>
        <begin position="80"/>
        <end position="105"/>
    </location>
</feature>
<evidence type="ECO:0000256" key="2">
    <source>
        <dbReference type="ARBA" id="ARBA00009772"/>
    </source>
</evidence>
<dbReference type="Pfam" id="PF01311">
    <property type="entry name" value="Bac_export_1"/>
    <property type="match status" value="1"/>
</dbReference>
<dbReference type="InterPro" id="IPR006303">
    <property type="entry name" value="FliR"/>
</dbReference>
<evidence type="ECO:0000313" key="12">
    <source>
        <dbReference type="Proteomes" id="UP001596516"/>
    </source>
</evidence>
<dbReference type="PANTHER" id="PTHR30065:SF1">
    <property type="entry name" value="SURFACE PRESENTATION OF ANTIGENS PROTEIN SPAR"/>
    <property type="match status" value="1"/>
</dbReference>
<feature type="transmembrane region" description="Helical" evidence="10">
    <location>
        <begin position="182"/>
        <end position="210"/>
    </location>
</feature>
<evidence type="ECO:0000313" key="11">
    <source>
        <dbReference type="EMBL" id="MFC7703728.1"/>
    </source>
</evidence>
<keyword evidence="4 10" id="KW-1003">Cell membrane</keyword>
<dbReference type="InterPro" id="IPR002010">
    <property type="entry name" value="T3SS_IM_R"/>
</dbReference>
<evidence type="ECO:0000256" key="6">
    <source>
        <dbReference type="ARBA" id="ARBA00022989"/>
    </source>
</evidence>
<dbReference type="Proteomes" id="UP001596516">
    <property type="component" value="Unassembled WGS sequence"/>
</dbReference>
<name>A0ABW2UKC2_9RHOB</name>
<evidence type="ECO:0000256" key="3">
    <source>
        <dbReference type="ARBA" id="ARBA00021717"/>
    </source>
</evidence>
<comment type="function">
    <text evidence="1 10">Role in flagellar biosynthesis.</text>
</comment>
<feature type="transmembrane region" description="Helical" evidence="10">
    <location>
        <begin position="222"/>
        <end position="242"/>
    </location>
</feature>
<proteinExistence type="inferred from homology"/>
<dbReference type="PRINTS" id="PR00953">
    <property type="entry name" value="TYPE3IMRPROT"/>
</dbReference>
<keyword evidence="8 10" id="KW-0975">Bacterial flagellum</keyword>
<protein>
    <recommendedName>
        <fullName evidence="3 9">Flagellar biosynthetic protein FliR</fullName>
    </recommendedName>
</protein>
<evidence type="ECO:0000256" key="8">
    <source>
        <dbReference type="ARBA" id="ARBA00023143"/>
    </source>
</evidence>
<keyword evidence="5 10" id="KW-0812">Transmembrane</keyword>
<feature type="transmembrane region" description="Helical" evidence="10">
    <location>
        <begin position="22"/>
        <end position="43"/>
    </location>
</feature>
<comment type="subcellular location">
    <subcellularLocation>
        <location evidence="10">Cell membrane</location>
        <topology evidence="10">Multi-pass membrane protein</topology>
    </subcellularLocation>
    <subcellularLocation>
        <location evidence="10">Bacterial flagellum basal body</location>
    </subcellularLocation>
</comment>
<evidence type="ECO:0000256" key="4">
    <source>
        <dbReference type="ARBA" id="ARBA00022475"/>
    </source>
</evidence>
<dbReference type="EMBL" id="JBHTFQ010000002">
    <property type="protein sequence ID" value="MFC7703728.1"/>
    <property type="molecule type" value="Genomic_DNA"/>
</dbReference>
<dbReference type="RefSeq" id="WP_377400565.1">
    <property type="nucleotide sequence ID" value="NZ_JBHTFQ010000002.1"/>
</dbReference>
<comment type="similarity">
    <text evidence="2 10">Belongs to the FliR/MopE/SpaR family.</text>
</comment>
<evidence type="ECO:0000256" key="1">
    <source>
        <dbReference type="ARBA" id="ARBA00002578"/>
    </source>
</evidence>
<keyword evidence="11" id="KW-0966">Cell projection</keyword>
<organism evidence="11 12">
    <name type="scientific">Plastorhodobacter daqingensis</name>
    <dbReference type="NCBI Taxonomy" id="1387281"/>
    <lineage>
        <taxon>Bacteria</taxon>
        <taxon>Pseudomonadati</taxon>
        <taxon>Pseudomonadota</taxon>
        <taxon>Alphaproteobacteria</taxon>
        <taxon>Rhodobacterales</taxon>
        <taxon>Paracoccaceae</taxon>
        <taxon>Plastorhodobacter</taxon>
    </lineage>
</organism>
<keyword evidence="11" id="KW-0282">Flagellum</keyword>
<evidence type="ECO:0000256" key="9">
    <source>
        <dbReference type="NCBIfam" id="TIGR01400"/>
    </source>
</evidence>
<reference evidence="12" key="1">
    <citation type="journal article" date="2019" name="Int. J. Syst. Evol. Microbiol.">
        <title>The Global Catalogue of Microorganisms (GCM) 10K type strain sequencing project: providing services to taxonomists for standard genome sequencing and annotation.</title>
        <authorList>
            <consortium name="The Broad Institute Genomics Platform"/>
            <consortium name="The Broad Institute Genome Sequencing Center for Infectious Disease"/>
            <person name="Wu L."/>
            <person name="Ma J."/>
        </authorList>
    </citation>
    <scope>NUCLEOTIDE SEQUENCE [LARGE SCALE GENOMIC DNA]</scope>
    <source>
        <strain evidence="12">CGMCC 1.12750</strain>
    </source>
</reference>
<evidence type="ECO:0000256" key="5">
    <source>
        <dbReference type="ARBA" id="ARBA00022692"/>
    </source>
</evidence>
<keyword evidence="7 10" id="KW-0472">Membrane</keyword>
<evidence type="ECO:0000256" key="10">
    <source>
        <dbReference type="RuleBase" id="RU362071"/>
    </source>
</evidence>